<dbReference type="Proteomes" id="UP000821866">
    <property type="component" value="Chromosome 1"/>
</dbReference>
<protein>
    <submittedName>
        <fullName evidence="2">Uncharacterized protein</fullName>
    </submittedName>
</protein>
<reference evidence="2" key="1">
    <citation type="journal article" date="2020" name="Cell">
        <title>Large-Scale Comparative Analyses of Tick Genomes Elucidate Their Genetic Diversity and Vector Capacities.</title>
        <authorList>
            <consortium name="Tick Genome and Microbiome Consortium (TIGMIC)"/>
            <person name="Jia N."/>
            <person name="Wang J."/>
            <person name="Shi W."/>
            <person name="Du L."/>
            <person name="Sun Y."/>
            <person name="Zhan W."/>
            <person name="Jiang J.F."/>
            <person name="Wang Q."/>
            <person name="Zhang B."/>
            <person name="Ji P."/>
            <person name="Bell-Sakyi L."/>
            <person name="Cui X.M."/>
            <person name="Yuan T.T."/>
            <person name="Jiang B.G."/>
            <person name="Yang W.F."/>
            <person name="Lam T.T."/>
            <person name="Chang Q.C."/>
            <person name="Ding S.J."/>
            <person name="Wang X.J."/>
            <person name="Zhu J.G."/>
            <person name="Ruan X.D."/>
            <person name="Zhao L."/>
            <person name="Wei J.T."/>
            <person name="Ye R.Z."/>
            <person name="Que T.C."/>
            <person name="Du C.H."/>
            <person name="Zhou Y.H."/>
            <person name="Cheng J.X."/>
            <person name="Dai P.F."/>
            <person name="Guo W.B."/>
            <person name="Han X.H."/>
            <person name="Huang E.J."/>
            <person name="Li L.F."/>
            <person name="Wei W."/>
            <person name="Gao Y.C."/>
            <person name="Liu J.Z."/>
            <person name="Shao H.Z."/>
            <person name="Wang X."/>
            <person name="Wang C.C."/>
            <person name="Yang T.C."/>
            <person name="Huo Q.B."/>
            <person name="Li W."/>
            <person name="Chen H.Y."/>
            <person name="Chen S.E."/>
            <person name="Zhou L.G."/>
            <person name="Ni X.B."/>
            <person name="Tian J.H."/>
            <person name="Sheng Y."/>
            <person name="Liu T."/>
            <person name="Pan Y.S."/>
            <person name="Xia L.Y."/>
            <person name="Li J."/>
            <person name="Zhao F."/>
            <person name="Cao W.C."/>
        </authorList>
    </citation>
    <scope>NUCLEOTIDE SEQUENCE</scope>
    <source>
        <strain evidence="2">Rmic-2018</strain>
    </source>
</reference>
<dbReference type="EMBL" id="JABSTU010000001">
    <property type="protein sequence ID" value="KAH8038242.1"/>
    <property type="molecule type" value="Genomic_DNA"/>
</dbReference>
<dbReference type="AlphaFoldDB" id="A0A9J6EVA5"/>
<evidence type="ECO:0000313" key="2">
    <source>
        <dbReference type="EMBL" id="KAH8038242.1"/>
    </source>
</evidence>
<feature type="compositionally biased region" description="Basic residues" evidence="1">
    <location>
        <begin position="281"/>
        <end position="292"/>
    </location>
</feature>
<proteinExistence type="predicted"/>
<evidence type="ECO:0000313" key="3">
    <source>
        <dbReference type="Proteomes" id="UP000821866"/>
    </source>
</evidence>
<accession>A0A9J6EVA5</accession>
<gene>
    <name evidence="2" type="ORF">HPB51_000119</name>
</gene>
<name>A0A9J6EVA5_RHIMP</name>
<comment type="caution">
    <text evidence="2">The sequence shown here is derived from an EMBL/GenBank/DDBJ whole genome shotgun (WGS) entry which is preliminary data.</text>
</comment>
<reference evidence="2" key="2">
    <citation type="submission" date="2021-09" db="EMBL/GenBank/DDBJ databases">
        <authorList>
            <person name="Jia N."/>
            <person name="Wang J."/>
            <person name="Shi W."/>
            <person name="Du L."/>
            <person name="Sun Y."/>
            <person name="Zhan W."/>
            <person name="Jiang J."/>
            <person name="Wang Q."/>
            <person name="Zhang B."/>
            <person name="Ji P."/>
            <person name="Sakyi L.B."/>
            <person name="Cui X."/>
            <person name="Yuan T."/>
            <person name="Jiang B."/>
            <person name="Yang W."/>
            <person name="Lam T.T.-Y."/>
            <person name="Chang Q."/>
            <person name="Ding S."/>
            <person name="Wang X."/>
            <person name="Zhu J."/>
            <person name="Ruan X."/>
            <person name="Zhao L."/>
            <person name="Wei J."/>
            <person name="Que T."/>
            <person name="Du C."/>
            <person name="Cheng J."/>
            <person name="Dai P."/>
            <person name="Han X."/>
            <person name="Huang E."/>
            <person name="Gao Y."/>
            <person name="Liu J."/>
            <person name="Shao H."/>
            <person name="Ye R."/>
            <person name="Li L."/>
            <person name="Wei W."/>
            <person name="Wang X."/>
            <person name="Wang C."/>
            <person name="Huo Q."/>
            <person name="Li W."/>
            <person name="Guo W."/>
            <person name="Chen H."/>
            <person name="Chen S."/>
            <person name="Zhou L."/>
            <person name="Zhou L."/>
            <person name="Ni X."/>
            <person name="Tian J."/>
            <person name="Zhou Y."/>
            <person name="Sheng Y."/>
            <person name="Liu T."/>
            <person name="Pan Y."/>
            <person name="Xia L."/>
            <person name="Li J."/>
            <person name="Zhao F."/>
            <person name="Cao W."/>
        </authorList>
    </citation>
    <scope>NUCLEOTIDE SEQUENCE</scope>
    <source>
        <strain evidence="2">Rmic-2018</strain>
        <tissue evidence="2">Larvae</tissue>
    </source>
</reference>
<sequence length="392" mass="43792">MVYLIEALELVQNNSARSILYMITIEQQAFTAMKNSLQMTSLSSRRKFFRLCLFHKIFHNSPHLRASLFLSPSYVSSHIDHAHKSFTTRAHLGNHFNPEEIRGNSPSSCSSASRPAFAVAGFPQRRTIMVVTHVRLRCSVHRNVRVATSAGTRVRKASRNCDMLVRATIFGRVANLVYRQRGLTVKSHRACTRTRSCVSGKRQSLARVGPGRHARFQCRAFDPATLLATQVTESGGATPACLLRGELFMTANIRPVFPNNVTPRRRASGGTRETPKGKSYQARKHTHRKKTMHAGDKQICNESANSISGKWKRLHRRMCVACSRRTVRFCVSHAVGAAVAAAGVYSVASAHNVDRWPEHRSVLVEVYIAPRGRRRSTAAIRFIVSFVAAFRG</sequence>
<evidence type="ECO:0000256" key="1">
    <source>
        <dbReference type="SAM" id="MobiDB-lite"/>
    </source>
</evidence>
<keyword evidence="3" id="KW-1185">Reference proteome</keyword>
<feature type="region of interest" description="Disordered" evidence="1">
    <location>
        <begin position="259"/>
        <end position="294"/>
    </location>
</feature>
<organism evidence="2 3">
    <name type="scientific">Rhipicephalus microplus</name>
    <name type="common">Cattle tick</name>
    <name type="synonym">Boophilus microplus</name>
    <dbReference type="NCBI Taxonomy" id="6941"/>
    <lineage>
        <taxon>Eukaryota</taxon>
        <taxon>Metazoa</taxon>
        <taxon>Ecdysozoa</taxon>
        <taxon>Arthropoda</taxon>
        <taxon>Chelicerata</taxon>
        <taxon>Arachnida</taxon>
        <taxon>Acari</taxon>
        <taxon>Parasitiformes</taxon>
        <taxon>Ixodida</taxon>
        <taxon>Ixodoidea</taxon>
        <taxon>Ixodidae</taxon>
        <taxon>Rhipicephalinae</taxon>
        <taxon>Rhipicephalus</taxon>
        <taxon>Boophilus</taxon>
    </lineage>
</organism>